<evidence type="ECO:0000313" key="3">
    <source>
        <dbReference type="Proteomes" id="UP000215158"/>
    </source>
</evidence>
<geneLocation type="plasmid" evidence="2 3">
    <name>pBN3</name>
</geneLocation>
<reference evidence="2 3" key="1">
    <citation type="submission" date="2017-08" db="EMBL/GenBank/DDBJ databases">
        <title>Identification and genetic characteristics of simultaneous BTEX- and naphthalene-degrading Paraburkholderia sp. BN5 isolated from petroleum-contaminated soil.</title>
        <authorList>
            <person name="Lee Y."/>
            <person name="Jeon C.O."/>
        </authorList>
    </citation>
    <scope>NUCLEOTIDE SEQUENCE [LARGE SCALE GENOMIC DNA]</scope>
    <source>
        <strain evidence="2 3">BN5</strain>
        <plasmid evidence="2 3">pBN3</plasmid>
    </source>
</reference>
<protein>
    <recommendedName>
        <fullName evidence="1">Thiolase C-terminal domain-containing protein</fullName>
    </recommendedName>
</protein>
<feature type="domain" description="Thiolase C-terminal" evidence="1">
    <location>
        <begin position="258"/>
        <end position="385"/>
    </location>
</feature>
<accession>A0A248VYS1</accession>
<sequence length="391" mass="40655">MRHKPIAAIAGLGFSELSRKPIGTSRELAAAAVEAAIADAGLKKTDIDGLLINRSPIADPDEVPLRLQNDLQLRNLGLLAAIDSEGSSAVQMVQYAAMAIRQGMAKSVVCVFSDTPVKASGGGDSFAIAMPLTGVEGWERQQGFLGASAAYALAARKHMARYGTTQHQLGAYAVSCRKWAALNPQAFLRKPLSIGDYLASPMIVAPFRILDCCYPVNGAVAIIVTSVRCAVNGPHAPVYIHGMGQGHRGRSGLHGDDDELGSGAQQAARMAYKSAGVVAADVTACQFYDAFSYVGILALEEYGLCKPGEAGSYVADGHTAPGGTLPVNTGGGHLSGFYLQGVTPLSEGVIQVRGAGGERQVVNNDLLLVTGSGGCLDYHSCVLLSPHAALH</sequence>
<dbReference type="InterPro" id="IPR055140">
    <property type="entry name" value="Thiolase_C_2"/>
</dbReference>
<dbReference type="OrthoDB" id="9790314at2"/>
<dbReference type="PANTHER" id="PTHR42870">
    <property type="entry name" value="ACETYL-COA C-ACETYLTRANSFERASE"/>
    <property type="match status" value="1"/>
</dbReference>
<keyword evidence="3" id="KW-1185">Reference proteome</keyword>
<proteinExistence type="predicted"/>
<gene>
    <name evidence="2" type="ORF">CJU94_39255</name>
</gene>
<name>A0A248VYS1_9BURK</name>
<dbReference type="EMBL" id="CP022993">
    <property type="protein sequence ID" value="ASW04191.1"/>
    <property type="molecule type" value="Genomic_DNA"/>
</dbReference>
<evidence type="ECO:0000313" key="2">
    <source>
        <dbReference type="EMBL" id="ASW04191.1"/>
    </source>
</evidence>
<organism evidence="2 3">
    <name type="scientific">Paraburkholderia aromaticivorans</name>
    <dbReference type="NCBI Taxonomy" id="2026199"/>
    <lineage>
        <taxon>Bacteria</taxon>
        <taxon>Pseudomonadati</taxon>
        <taxon>Pseudomonadota</taxon>
        <taxon>Betaproteobacteria</taxon>
        <taxon>Burkholderiales</taxon>
        <taxon>Burkholderiaceae</taxon>
        <taxon>Paraburkholderia</taxon>
    </lineage>
</organism>
<dbReference type="KEGG" id="parb:CJU94_39255"/>
<keyword evidence="2" id="KW-0614">Plasmid</keyword>
<dbReference type="Proteomes" id="UP000215158">
    <property type="component" value="Plasmid pBN3"/>
</dbReference>
<dbReference type="RefSeq" id="WP_095423876.1">
    <property type="nucleotide sequence ID" value="NZ_CP022993.1"/>
</dbReference>
<dbReference type="AlphaFoldDB" id="A0A248VYS1"/>
<dbReference type="SUPFAM" id="SSF53901">
    <property type="entry name" value="Thiolase-like"/>
    <property type="match status" value="1"/>
</dbReference>
<evidence type="ECO:0000259" key="1">
    <source>
        <dbReference type="Pfam" id="PF22691"/>
    </source>
</evidence>
<dbReference type="InterPro" id="IPR016039">
    <property type="entry name" value="Thiolase-like"/>
</dbReference>
<dbReference type="CDD" id="cd00829">
    <property type="entry name" value="SCP-x_thiolase"/>
    <property type="match status" value="1"/>
</dbReference>
<dbReference type="PANTHER" id="PTHR42870:SF1">
    <property type="entry name" value="NON-SPECIFIC LIPID-TRANSFER PROTEIN-LIKE 2"/>
    <property type="match status" value="1"/>
</dbReference>
<dbReference type="Pfam" id="PF22691">
    <property type="entry name" value="Thiolase_C_1"/>
    <property type="match status" value="1"/>
</dbReference>
<dbReference type="Gene3D" id="3.40.47.10">
    <property type="match status" value="1"/>
</dbReference>
<dbReference type="GO" id="GO:0016746">
    <property type="term" value="F:acyltransferase activity"/>
    <property type="evidence" value="ECO:0007669"/>
    <property type="project" value="InterPro"/>
</dbReference>